<accession>A0A066UNS8</accession>
<evidence type="ECO:0000313" key="1">
    <source>
        <dbReference type="EMBL" id="KDN28685.1"/>
    </source>
</evidence>
<name>A0A066UNS8_9VIBR</name>
<reference evidence="1 2" key="1">
    <citation type="submission" date="2014-02" db="EMBL/GenBank/DDBJ databases">
        <title>Vibrio fortis Dalian14 Genome Sequencing.</title>
        <authorList>
            <person name="Wang Y."/>
            <person name="Song L."/>
            <person name="Liu G."/>
            <person name="Ding J."/>
        </authorList>
    </citation>
    <scope>NUCLEOTIDE SEQUENCE [LARGE SCALE GENOMIC DNA]</scope>
    <source>
        <strain evidence="1 2">Dalian14</strain>
    </source>
</reference>
<dbReference type="AlphaFoldDB" id="A0A066UNS8"/>
<gene>
    <name evidence="1" type="ORF">VFDL14_14855</name>
</gene>
<proteinExistence type="predicted"/>
<protein>
    <submittedName>
        <fullName evidence="1">Uncharacterized protein</fullName>
    </submittedName>
</protein>
<dbReference type="Proteomes" id="UP000027219">
    <property type="component" value="Unassembled WGS sequence"/>
</dbReference>
<organism evidence="1 2">
    <name type="scientific">Vibrio fortis</name>
    <dbReference type="NCBI Taxonomy" id="212667"/>
    <lineage>
        <taxon>Bacteria</taxon>
        <taxon>Pseudomonadati</taxon>
        <taxon>Pseudomonadota</taxon>
        <taxon>Gammaproteobacteria</taxon>
        <taxon>Vibrionales</taxon>
        <taxon>Vibrionaceae</taxon>
        <taxon>Vibrio</taxon>
    </lineage>
</organism>
<dbReference type="EMBL" id="JFFR01000018">
    <property type="protein sequence ID" value="KDN28685.1"/>
    <property type="molecule type" value="Genomic_DNA"/>
</dbReference>
<comment type="caution">
    <text evidence="1">The sequence shown here is derived from an EMBL/GenBank/DDBJ whole genome shotgun (WGS) entry which is preliminary data.</text>
</comment>
<evidence type="ECO:0000313" key="2">
    <source>
        <dbReference type="Proteomes" id="UP000027219"/>
    </source>
</evidence>
<sequence>MMSFFSIWRIYNGVFGGWKPSRIASLFIDHYEKASSEMTGPFYIRNIDDFRPECQRLVRQSDRISLHEPLLRRLIRNDELFFNLAKI</sequence>
<keyword evidence="2" id="KW-1185">Reference proteome</keyword>